<dbReference type="InterPro" id="IPR000771">
    <property type="entry name" value="FBA_II"/>
</dbReference>
<dbReference type="PIRSF" id="PIRSF001359">
    <property type="entry name" value="F_bP_aldolase_II"/>
    <property type="match status" value="1"/>
</dbReference>
<feature type="binding site" evidence="2">
    <location>
        <begin position="229"/>
        <end position="232"/>
    </location>
    <ligand>
        <name>dihydroxyacetone phosphate</name>
        <dbReference type="ChEBI" id="CHEBI:57642"/>
    </ligand>
</feature>
<dbReference type="EMBL" id="VULY01000018">
    <property type="protein sequence ID" value="MSR94774.1"/>
    <property type="molecule type" value="Genomic_DNA"/>
</dbReference>
<dbReference type="GO" id="GO:0005975">
    <property type="term" value="P:carbohydrate metabolic process"/>
    <property type="evidence" value="ECO:0007669"/>
    <property type="project" value="InterPro"/>
</dbReference>
<dbReference type="NCBIfam" id="TIGR00167">
    <property type="entry name" value="cbbA"/>
    <property type="match status" value="1"/>
</dbReference>
<dbReference type="PROSITE" id="PS00806">
    <property type="entry name" value="ALDOLASE_CLASS_II_2"/>
    <property type="match status" value="1"/>
</dbReference>
<dbReference type="RefSeq" id="WP_154478614.1">
    <property type="nucleotide sequence ID" value="NZ_VULY01000018.1"/>
</dbReference>
<dbReference type="GO" id="GO:0016832">
    <property type="term" value="F:aldehyde-lyase activity"/>
    <property type="evidence" value="ECO:0007669"/>
    <property type="project" value="InterPro"/>
</dbReference>
<comment type="cofactor">
    <cofactor evidence="3">
        <name>Zn(2+)</name>
        <dbReference type="ChEBI" id="CHEBI:29105"/>
    </cofactor>
    <text evidence="3">Binds 2 Zn(2+) ions per subunit. One is catalytic and the other provides a structural contribution.</text>
</comment>
<feature type="binding site" evidence="3">
    <location>
        <position position="103"/>
    </location>
    <ligand>
        <name>Zn(2+)</name>
        <dbReference type="ChEBI" id="CHEBI:29105"/>
        <label>2</label>
    </ligand>
</feature>
<keyword evidence="5" id="KW-1185">Reference proteome</keyword>
<feature type="binding site" evidence="3">
    <location>
        <position position="133"/>
    </location>
    <ligand>
        <name>Zn(2+)</name>
        <dbReference type="ChEBI" id="CHEBI:29105"/>
        <label>2</label>
    </ligand>
</feature>
<evidence type="ECO:0000313" key="5">
    <source>
        <dbReference type="Proteomes" id="UP000434409"/>
    </source>
</evidence>
<evidence type="ECO:0000256" key="1">
    <source>
        <dbReference type="PIRSR" id="PIRSR001359-1"/>
    </source>
</evidence>
<dbReference type="AlphaFoldDB" id="A0A6N7UTZ8"/>
<comment type="caution">
    <text evidence="4">The sequence shown here is derived from an EMBL/GenBank/DDBJ whole genome shotgun (WGS) entry which is preliminary data.</text>
</comment>
<protein>
    <submittedName>
        <fullName evidence="4">Class II fructose-bisphosphate aldolase</fullName>
    </submittedName>
</protein>
<name>A0A6N7UTZ8_9FIRM</name>
<dbReference type="PANTHER" id="PTHR30304">
    <property type="entry name" value="D-TAGATOSE-1,6-BISPHOSPHATE ALDOLASE"/>
    <property type="match status" value="1"/>
</dbReference>
<proteinExistence type="predicted"/>
<dbReference type="Pfam" id="PF01116">
    <property type="entry name" value="F_bP_aldolase"/>
    <property type="match status" value="1"/>
</dbReference>
<evidence type="ECO:0000256" key="2">
    <source>
        <dbReference type="PIRSR" id="PIRSR001359-2"/>
    </source>
</evidence>
<evidence type="ECO:0000256" key="3">
    <source>
        <dbReference type="PIRSR" id="PIRSR001359-3"/>
    </source>
</evidence>
<dbReference type="GO" id="GO:0008270">
    <property type="term" value="F:zinc ion binding"/>
    <property type="evidence" value="ECO:0007669"/>
    <property type="project" value="InterPro"/>
</dbReference>
<evidence type="ECO:0000313" key="4">
    <source>
        <dbReference type="EMBL" id="MSR94774.1"/>
    </source>
</evidence>
<dbReference type="SUPFAM" id="SSF51569">
    <property type="entry name" value="Aldolase"/>
    <property type="match status" value="1"/>
</dbReference>
<gene>
    <name evidence="4" type="ORF">FYJ34_11015</name>
</gene>
<feature type="binding site" evidence="3">
    <location>
        <position position="207"/>
    </location>
    <ligand>
        <name>Zn(2+)</name>
        <dbReference type="ChEBI" id="CHEBI:29105"/>
        <label>1</label>
        <note>catalytic</note>
    </ligand>
</feature>
<dbReference type="CDD" id="cd00947">
    <property type="entry name" value="TBP_aldolase_IIB"/>
    <property type="match status" value="1"/>
</dbReference>
<dbReference type="Proteomes" id="UP000434409">
    <property type="component" value="Unassembled WGS sequence"/>
</dbReference>
<dbReference type="InterPro" id="IPR050246">
    <property type="entry name" value="Class_II_FBP_aldolase"/>
</dbReference>
<dbReference type="Gene3D" id="3.20.20.70">
    <property type="entry name" value="Aldolase class I"/>
    <property type="match status" value="1"/>
</dbReference>
<keyword evidence="3" id="KW-0862">Zinc</keyword>
<reference evidence="4 5" key="1">
    <citation type="submission" date="2019-08" db="EMBL/GenBank/DDBJ databases">
        <title>In-depth cultivation of the pig gut microbiome towards novel bacterial diversity and tailored functional studies.</title>
        <authorList>
            <person name="Wylensek D."/>
            <person name="Hitch T.C.A."/>
            <person name="Clavel T."/>
        </authorList>
    </citation>
    <scope>NUCLEOTIDE SEQUENCE [LARGE SCALE GENOMIC DNA]</scope>
    <source>
        <strain evidence="4 5">68-1-5</strain>
    </source>
</reference>
<dbReference type="PANTHER" id="PTHR30304:SF0">
    <property type="entry name" value="D-TAGATOSE-1,6-BISPHOSPHATE ALDOLASE SUBUNIT GATY-RELATED"/>
    <property type="match status" value="1"/>
</dbReference>
<feature type="binding site" evidence="3">
    <location>
        <position position="179"/>
    </location>
    <ligand>
        <name>Zn(2+)</name>
        <dbReference type="ChEBI" id="CHEBI:29105"/>
        <label>1</label>
        <note>catalytic</note>
    </ligand>
</feature>
<feature type="binding site" evidence="3">
    <location>
        <position position="82"/>
    </location>
    <ligand>
        <name>Zn(2+)</name>
        <dbReference type="ChEBI" id="CHEBI:29105"/>
        <label>1</label>
        <note>catalytic</note>
    </ligand>
</feature>
<accession>A0A6N7UTZ8</accession>
<feature type="binding site" evidence="2">
    <location>
        <begin position="208"/>
        <end position="210"/>
    </location>
    <ligand>
        <name>dihydroxyacetone phosphate</name>
        <dbReference type="ChEBI" id="CHEBI:57642"/>
    </ligand>
</feature>
<feature type="binding site" evidence="2">
    <location>
        <position position="180"/>
    </location>
    <ligand>
        <name>dihydroxyacetone phosphate</name>
        <dbReference type="ChEBI" id="CHEBI:57642"/>
    </ligand>
</feature>
<feature type="active site" description="Proton donor" evidence="1">
    <location>
        <position position="81"/>
    </location>
</feature>
<sequence>MLVTLKEILSKTRTEGYGVGAFNYNDYEDAKGIVEAAVEEDAPVILMASMGAVKYMGLKHAAEMVKELAEKAPVPVCLHLDHATDVDLIKDAVRAGFTSVMIDASKLDYEDNIRVTKEVVEFARPYGCSVESELGTVGGKEEQIEAEDDVSGYTRPEDVPDFVGRTGIDALAVAIGTCHGFYKKEPKIDFDRLGKIVELTDCPLVLHGGSGVPEEDFKTCVKMGMSKINVGTELKAGFSRALREAVEKEPKEEFDPRNYMKYVIRTCKAIAKEKMQIFGSTGKAWKEQA</sequence>
<organism evidence="4 5">
    <name type="scientific">Suipraeoptans intestinalis</name>
    <dbReference type="NCBI Taxonomy" id="2606628"/>
    <lineage>
        <taxon>Bacteria</taxon>
        <taxon>Bacillati</taxon>
        <taxon>Bacillota</taxon>
        <taxon>Clostridia</taxon>
        <taxon>Lachnospirales</taxon>
        <taxon>Lachnospiraceae</taxon>
        <taxon>Suipraeoptans</taxon>
    </lineage>
</organism>
<dbReference type="InterPro" id="IPR013785">
    <property type="entry name" value="Aldolase_TIM"/>
</dbReference>
<keyword evidence="3" id="KW-0479">Metal-binding</keyword>